<dbReference type="GO" id="GO:0046872">
    <property type="term" value="F:metal ion binding"/>
    <property type="evidence" value="ECO:0007669"/>
    <property type="project" value="UniProtKB-KW"/>
</dbReference>
<dbReference type="PANTHER" id="PTHR19136">
    <property type="entry name" value="MOLYBDENUM COFACTOR GUANYLYLTRANSFERASE"/>
    <property type="match status" value="1"/>
</dbReference>
<dbReference type="RefSeq" id="WP_136334357.1">
    <property type="nucleotide sequence ID" value="NZ_QXMP01000018.1"/>
</dbReference>
<sequence>MKHQQHSKLTKPYKGVYGQHEISILGSNCHRIGKLARMIAEEISDLCDAAYIDADHKSPLNEETTPSVFSWEFTNKISYHRLDVSAGVSDFERSAMFNASHLTMVNGNHEKGMHQLVIIDPSKEAKLEKRKEQLTHVIGLVSLETTPSPKLRSTKEGEEEKGELPEYIKELIPNYKELPVVTIDDRAGMKKLVANFLIDRLPKIKGLILGGGKSTRMGVDKAFLDYHGKPQHLYLKEELAELCEATYVSCREEQAELFPTALPDTFLHLGAYGGILSAFQQDPNAAWFSVACDVPLLNKSTLEKLVAQRDPSKLATCFYNSETGFPEPLITIWEPRAYPVLLHYMSMGYSCARKVLINNDVKVVKLENEEVLLNANTMDEREKALGMLQKSQL</sequence>
<dbReference type="Pfam" id="PF12804">
    <property type="entry name" value="NTP_transf_3"/>
    <property type="match status" value="1"/>
</dbReference>
<evidence type="ECO:0000313" key="10">
    <source>
        <dbReference type="Proteomes" id="UP000305939"/>
    </source>
</evidence>
<keyword evidence="4" id="KW-0547">Nucleotide-binding</keyword>
<evidence type="ECO:0000256" key="6">
    <source>
        <dbReference type="ARBA" id="ARBA00023134"/>
    </source>
</evidence>
<dbReference type="GO" id="GO:0006777">
    <property type="term" value="P:Mo-molybdopterin cofactor biosynthetic process"/>
    <property type="evidence" value="ECO:0007669"/>
    <property type="project" value="UniProtKB-KW"/>
</dbReference>
<gene>
    <name evidence="9" type="ORF">E7Z59_00625</name>
</gene>
<evidence type="ECO:0000256" key="2">
    <source>
        <dbReference type="ARBA" id="ARBA00022679"/>
    </source>
</evidence>
<comment type="caution">
    <text evidence="9">The sequence shown here is derived from an EMBL/GenBank/DDBJ whole genome shotgun (WGS) entry which is preliminary data.</text>
</comment>
<feature type="domain" description="MobA-like NTP transferase" evidence="8">
    <location>
        <begin position="206"/>
        <end position="356"/>
    </location>
</feature>
<organism evidence="9 10">
    <name type="scientific">Robertkochia marina</name>
    <dbReference type="NCBI Taxonomy" id="1227945"/>
    <lineage>
        <taxon>Bacteria</taxon>
        <taxon>Pseudomonadati</taxon>
        <taxon>Bacteroidota</taxon>
        <taxon>Flavobacteriia</taxon>
        <taxon>Flavobacteriales</taxon>
        <taxon>Flavobacteriaceae</taxon>
        <taxon>Robertkochia</taxon>
    </lineage>
</organism>
<dbReference type="InterPro" id="IPR013482">
    <property type="entry name" value="Molybde_CF_guanTrfase"/>
</dbReference>
<accession>A0A4S3M3Z0</accession>
<name>A0A4S3M3Z0_9FLAO</name>
<evidence type="ECO:0000256" key="1">
    <source>
        <dbReference type="ARBA" id="ARBA00022490"/>
    </source>
</evidence>
<dbReference type="OrthoDB" id="9788394at2"/>
<dbReference type="InterPro" id="IPR029044">
    <property type="entry name" value="Nucleotide-diphossugar_trans"/>
</dbReference>
<evidence type="ECO:0000256" key="3">
    <source>
        <dbReference type="ARBA" id="ARBA00022723"/>
    </source>
</evidence>
<dbReference type="Gene3D" id="3.90.550.10">
    <property type="entry name" value="Spore Coat Polysaccharide Biosynthesis Protein SpsA, Chain A"/>
    <property type="match status" value="1"/>
</dbReference>
<dbReference type="SUPFAM" id="SSF53448">
    <property type="entry name" value="Nucleotide-diphospho-sugar transferases"/>
    <property type="match status" value="1"/>
</dbReference>
<dbReference type="CDD" id="cd02503">
    <property type="entry name" value="MobA"/>
    <property type="match status" value="1"/>
</dbReference>
<evidence type="ECO:0000256" key="5">
    <source>
        <dbReference type="ARBA" id="ARBA00022842"/>
    </source>
</evidence>
<evidence type="ECO:0000256" key="4">
    <source>
        <dbReference type="ARBA" id="ARBA00022741"/>
    </source>
</evidence>
<protein>
    <submittedName>
        <fullName evidence="9">Molybdopterin-guanine dinucleotide biosynthesis protein MobA</fullName>
    </submittedName>
</protein>
<evidence type="ECO:0000259" key="8">
    <source>
        <dbReference type="Pfam" id="PF12804"/>
    </source>
</evidence>
<dbReference type="GO" id="GO:0005525">
    <property type="term" value="F:GTP binding"/>
    <property type="evidence" value="ECO:0007669"/>
    <property type="project" value="UniProtKB-KW"/>
</dbReference>
<proteinExistence type="predicted"/>
<keyword evidence="10" id="KW-1185">Reference proteome</keyword>
<keyword evidence="7" id="KW-0501">Molybdenum cofactor biosynthesis</keyword>
<keyword evidence="3" id="KW-0479">Metal-binding</keyword>
<dbReference type="PANTHER" id="PTHR19136:SF81">
    <property type="entry name" value="MOLYBDENUM COFACTOR GUANYLYLTRANSFERASE"/>
    <property type="match status" value="1"/>
</dbReference>
<evidence type="ECO:0000256" key="7">
    <source>
        <dbReference type="ARBA" id="ARBA00023150"/>
    </source>
</evidence>
<keyword evidence="5" id="KW-0460">Magnesium</keyword>
<dbReference type="EMBL" id="SSMC01000001">
    <property type="protein sequence ID" value="THD68867.1"/>
    <property type="molecule type" value="Genomic_DNA"/>
</dbReference>
<keyword evidence="2" id="KW-0808">Transferase</keyword>
<dbReference type="GO" id="GO:0016779">
    <property type="term" value="F:nucleotidyltransferase activity"/>
    <property type="evidence" value="ECO:0007669"/>
    <property type="project" value="UniProtKB-ARBA"/>
</dbReference>
<dbReference type="InterPro" id="IPR025877">
    <property type="entry name" value="MobA-like_NTP_Trfase"/>
</dbReference>
<dbReference type="Proteomes" id="UP000305939">
    <property type="component" value="Unassembled WGS sequence"/>
</dbReference>
<keyword evidence="6" id="KW-0342">GTP-binding</keyword>
<reference evidence="9 10" key="1">
    <citation type="submission" date="2019-04" db="EMBL/GenBank/DDBJ databases">
        <title>Draft genome sequence of Robertkochia marina CC-AMO-30D.</title>
        <authorList>
            <person name="Hameed A."/>
            <person name="Lin S.-Y."/>
            <person name="Shahina M."/>
            <person name="Lai W.-A."/>
            <person name="Young C.-C."/>
        </authorList>
    </citation>
    <scope>NUCLEOTIDE SEQUENCE [LARGE SCALE GENOMIC DNA]</scope>
    <source>
        <strain evidence="9 10">CC-AMO-30D</strain>
    </source>
</reference>
<keyword evidence="1" id="KW-0963">Cytoplasm</keyword>
<evidence type="ECO:0000313" key="9">
    <source>
        <dbReference type="EMBL" id="THD68867.1"/>
    </source>
</evidence>
<dbReference type="AlphaFoldDB" id="A0A4S3M3Z0"/>